<protein>
    <submittedName>
        <fullName evidence="1">Uncharacterized protein</fullName>
    </submittedName>
</protein>
<evidence type="ECO:0000313" key="1">
    <source>
        <dbReference type="EMBL" id="KZS90566.1"/>
    </source>
</evidence>
<gene>
    <name evidence="1" type="ORF">SISNIDRAFT_468355</name>
</gene>
<dbReference type="AlphaFoldDB" id="A0A164RHP4"/>
<reference evidence="1 2" key="1">
    <citation type="journal article" date="2016" name="Mol. Biol. Evol.">
        <title>Comparative Genomics of Early-Diverging Mushroom-Forming Fungi Provides Insights into the Origins of Lignocellulose Decay Capabilities.</title>
        <authorList>
            <person name="Nagy L.G."/>
            <person name="Riley R."/>
            <person name="Tritt A."/>
            <person name="Adam C."/>
            <person name="Daum C."/>
            <person name="Floudas D."/>
            <person name="Sun H."/>
            <person name="Yadav J.S."/>
            <person name="Pangilinan J."/>
            <person name="Larsson K.H."/>
            <person name="Matsuura K."/>
            <person name="Barry K."/>
            <person name="Labutti K."/>
            <person name="Kuo R."/>
            <person name="Ohm R.A."/>
            <person name="Bhattacharya S.S."/>
            <person name="Shirouzu T."/>
            <person name="Yoshinaga Y."/>
            <person name="Martin F.M."/>
            <person name="Grigoriev I.V."/>
            <person name="Hibbett D.S."/>
        </authorList>
    </citation>
    <scope>NUCLEOTIDE SEQUENCE [LARGE SCALE GENOMIC DNA]</scope>
    <source>
        <strain evidence="1 2">HHB9708</strain>
    </source>
</reference>
<dbReference type="EMBL" id="KV419420">
    <property type="protein sequence ID" value="KZS90566.1"/>
    <property type="molecule type" value="Genomic_DNA"/>
</dbReference>
<proteinExistence type="predicted"/>
<name>A0A164RHP4_9AGAM</name>
<evidence type="ECO:0000313" key="2">
    <source>
        <dbReference type="Proteomes" id="UP000076722"/>
    </source>
</evidence>
<dbReference type="Proteomes" id="UP000076722">
    <property type="component" value="Unassembled WGS sequence"/>
</dbReference>
<keyword evidence="2" id="KW-1185">Reference proteome</keyword>
<sequence>MNLRKHQVGEKYQTSVAVRARSYLCSSTRPSSGMVLVAMSKRGPSSAFAIPETLLGRQSSVRQCLVSVVDHAEAVVRYIIFYTHRPSYPANTAVRKLNRFLEWRGSLVVMRLGVSDSLVNIRGSDRKNADIVVEQFVLLTEGGEKLFKDMHLDFAYDI</sequence>
<accession>A0A164RHP4</accession>
<organism evidence="1 2">
    <name type="scientific">Sistotremastrum niveocremeum HHB9708</name>
    <dbReference type="NCBI Taxonomy" id="1314777"/>
    <lineage>
        <taxon>Eukaryota</taxon>
        <taxon>Fungi</taxon>
        <taxon>Dikarya</taxon>
        <taxon>Basidiomycota</taxon>
        <taxon>Agaricomycotina</taxon>
        <taxon>Agaricomycetes</taxon>
        <taxon>Sistotremastrales</taxon>
        <taxon>Sistotremastraceae</taxon>
        <taxon>Sertulicium</taxon>
        <taxon>Sertulicium niveocremeum</taxon>
    </lineage>
</organism>